<name>A0A0B7BTL6_9EUPU</name>
<sequence>KLSGKCSQRALHSYLIFVSFYVSNGQRFSQAYLHTAFVHEILRVERNKVEQTVSFVRNNEDDELVMLITEEDR</sequence>
<feature type="non-terminal residue" evidence="1">
    <location>
        <position position="73"/>
    </location>
</feature>
<reference evidence="1" key="1">
    <citation type="submission" date="2014-12" db="EMBL/GenBank/DDBJ databases">
        <title>Insight into the proteome of Arion vulgaris.</title>
        <authorList>
            <person name="Aradska J."/>
            <person name="Bulat T."/>
            <person name="Smidak R."/>
            <person name="Sarate P."/>
            <person name="Gangsoo J."/>
            <person name="Sialana F."/>
            <person name="Bilban M."/>
            <person name="Lubec G."/>
        </authorList>
    </citation>
    <scope>NUCLEOTIDE SEQUENCE</scope>
    <source>
        <tissue evidence="1">Skin</tissue>
    </source>
</reference>
<dbReference type="EMBL" id="HACG01049679">
    <property type="protein sequence ID" value="CEK96544.1"/>
    <property type="molecule type" value="Transcribed_RNA"/>
</dbReference>
<feature type="non-terminal residue" evidence="1">
    <location>
        <position position="1"/>
    </location>
</feature>
<organism evidence="1">
    <name type="scientific">Arion vulgaris</name>
    <dbReference type="NCBI Taxonomy" id="1028688"/>
    <lineage>
        <taxon>Eukaryota</taxon>
        <taxon>Metazoa</taxon>
        <taxon>Spiralia</taxon>
        <taxon>Lophotrochozoa</taxon>
        <taxon>Mollusca</taxon>
        <taxon>Gastropoda</taxon>
        <taxon>Heterobranchia</taxon>
        <taxon>Euthyneura</taxon>
        <taxon>Panpulmonata</taxon>
        <taxon>Eupulmonata</taxon>
        <taxon>Stylommatophora</taxon>
        <taxon>Helicina</taxon>
        <taxon>Arionoidea</taxon>
        <taxon>Arionidae</taxon>
        <taxon>Arion</taxon>
    </lineage>
</organism>
<evidence type="ECO:0000313" key="1">
    <source>
        <dbReference type="EMBL" id="CEK96544.1"/>
    </source>
</evidence>
<dbReference type="AlphaFoldDB" id="A0A0B7BTL6"/>
<protein>
    <submittedName>
        <fullName evidence="1">Uncharacterized protein</fullName>
    </submittedName>
</protein>
<proteinExistence type="predicted"/>
<gene>
    <name evidence="1" type="primary">ORF212481</name>
</gene>
<accession>A0A0B7BTL6</accession>